<sequence length="917" mass="101974">MPITANTTYVPTSTNATATHITTVESVPTCSCGCGGSFYSDIGVITSPNYPEPYADNKVCFYYIKVTDGMLAQLAFMTLSVDDDVDFVHVYDGTSGLLLATYHGTYGQSDVTSPHAEMRVVFHSGVAERQNLGFYAVFRAVTTERPTYFNSSFWTPPNHCRTPNYFTGEIKSPNYPSYYPNNQDCEFRITVHNGKQVQLTFSEFDTEECCDRVIIYDGLTTSSAHMGTYSGSTIPPIILSSGPDLMVRFYSDSTVTKRGFHAYFNAVQPIYISTTDISTTSDYDQQTTSQDCGGTFHSDTGIINSPNYPNNYPNNQYCYYYITVRDGMSVQLTFSEFDTEECCDRVIIYDGLTTSSAHMGTYLGSTIPPIIVSSGPDLMVRFYSDSTVTKRGFHAYFNAVQPIYISTTDISTTSDYDKQTTPQDCGGTFHSDTGIISSPNYPNNYPNNQDCFYDITVRDGMSVQLQFMTFDTERYCDFVYVQDDLNTLYYSGAKHPFSITSQSSNLLVRFTSDYNVIGLGFQARFNAVDTYQPMTTSSLPWTTTPFSCGGYFNGESGVIVSPHYPFKYPSSIHCYYYITVTTGMSVQLEFSAFSTEKGFDNVTVYDGPYANGITLLNGHSGDSAPVLPLSSGNSITVVFHSDYNTEYEGFSANFMSANCGGVFTSRKGAAFASPSYPRDYDSDCYYYILVSYGDTIQLSFTDINMAAHDFLHVYDGSSTSATLMGTFTRIDHVPDLFSTGSHMVIHFHIDVNNSYSGFRATYYITEPPTTATPYYHNRITTNNHAHMTAIPLVLVLAIVCISLVIIYIHGYKRCKKSRLPQHNPTRPVRPPTYENSTRPDGLFCYNTLPPESHSLVSPVYYVNPLANLANSRPPPPMYEEISHNPSDVSTANVTEDAAPPYGSYSNFSEPACFAHKV</sequence>
<gene>
    <name evidence="7" type="primary">LOC102806408</name>
</gene>
<dbReference type="RefSeq" id="XP_006816955.1">
    <property type="nucleotide sequence ID" value="XM_006816892.1"/>
</dbReference>
<keyword evidence="1" id="KW-0677">Repeat</keyword>
<dbReference type="Gene3D" id="2.60.120.290">
    <property type="entry name" value="Spermadhesin, CUB domain"/>
    <property type="match status" value="6"/>
</dbReference>
<dbReference type="InterPro" id="IPR035914">
    <property type="entry name" value="Sperma_CUB_dom_sf"/>
</dbReference>
<dbReference type="PROSITE" id="PS01180">
    <property type="entry name" value="CUB"/>
    <property type="match status" value="6"/>
</dbReference>
<dbReference type="SMART" id="SM00042">
    <property type="entry name" value="CUB"/>
    <property type="match status" value="6"/>
</dbReference>
<feature type="domain" description="CUB" evidence="5">
    <location>
        <begin position="149"/>
        <end position="267"/>
    </location>
</feature>
<dbReference type="SUPFAM" id="SSF49854">
    <property type="entry name" value="Spermadhesin, CUB domain"/>
    <property type="match status" value="6"/>
</dbReference>
<dbReference type="Pfam" id="PF00431">
    <property type="entry name" value="CUB"/>
    <property type="match status" value="6"/>
</dbReference>
<evidence type="ECO:0000256" key="1">
    <source>
        <dbReference type="ARBA" id="ARBA00022737"/>
    </source>
</evidence>
<protein>
    <submittedName>
        <fullName evidence="7">Cubilin-like</fullName>
    </submittedName>
</protein>
<dbReference type="PANTHER" id="PTHR24251">
    <property type="entry name" value="OVOCHYMASE-RELATED"/>
    <property type="match status" value="1"/>
</dbReference>
<feature type="domain" description="CUB" evidence="5">
    <location>
        <begin position="659"/>
        <end position="765"/>
    </location>
</feature>
<organism evidence="6 7">
    <name type="scientific">Saccoglossus kowalevskii</name>
    <name type="common">Acorn worm</name>
    <dbReference type="NCBI Taxonomy" id="10224"/>
    <lineage>
        <taxon>Eukaryota</taxon>
        <taxon>Metazoa</taxon>
        <taxon>Hemichordata</taxon>
        <taxon>Enteropneusta</taxon>
        <taxon>Harrimaniidae</taxon>
        <taxon>Saccoglossus</taxon>
    </lineage>
</organism>
<feature type="domain" description="CUB" evidence="5">
    <location>
        <begin position="548"/>
        <end position="657"/>
    </location>
</feature>
<evidence type="ECO:0000313" key="6">
    <source>
        <dbReference type="Proteomes" id="UP000694865"/>
    </source>
</evidence>
<dbReference type="PANTHER" id="PTHR24251:SF37">
    <property type="entry name" value="CUB DOMAIN-CONTAINING PROTEIN"/>
    <property type="match status" value="1"/>
</dbReference>
<evidence type="ECO:0000256" key="3">
    <source>
        <dbReference type="PROSITE-ProRule" id="PRU00059"/>
    </source>
</evidence>
<name>A0ABM0MAB4_SACKO</name>
<feature type="domain" description="CUB" evidence="5">
    <location>
        <begin position="34"/>
        <end position="141"/>
    </location>
</feature>
<evidence type="ECO:0000256" key="2">
    <source>
        <dbReference type="ARBA" id="ARBA00023157"/>
    </source>
</evidence>
<accession>A0ABM0MAB4</accession>
<dbReference type="InterPro" id="IPR000859">
    <property type="entry name" value="CUB_dom"/>
</dbReference>
<dbReference type="CDD" id="cd00041">
    <property type="entry name" value="CUB"/>
    <property type="match status" value="5"/>
</dbReference>
<dbReference type="Proteomes" id="UP000694865">
    <property type="component" value="Unplaced"/>
</dbReference>
<feature type="domain" description="CUB" evidence="5">
    <location>
        <begin position="292"/>
        <end position="400"/>
    </location>
</feature>
<keyword evidence="4" id="KW-1133">Transmembrane helix</keyword>
<keyword evidence="4" id="KW-0812">Transmembrane</keyword>
<dbReference type="GeneID" id="102806408"/>
<proteinExistence type="predicted"/>
<feature type="transmembrane region" description="Helical" evidence="4">
    <location>
        <begin position="789"/>
        <end position="808"/>
    </location>
</feature>
<evidence type="ECO:0000256" key="4">
    <source>
        <dbReference type="SAM" id="Phobius"/>
    </source>
</evidence>
<keyword evidence="2" id="KW-1015">Disulfide bond</keyword>
<keyword evidence="4" id="KW-0472">Membrane</keyword>
<comment type="caution">
    <text evidence="3">Lacks conserved residue(s) required for the propagation of feature annotation.</text>
</comment>
<evidence type="ECO:0000313" key="7">
    <source>
        <dbReference type="RefSeq" id="XP_006816955.1"/>
    </source>
</evidence>
<evidence type="ECO:0000259" key="5">
    <source>
        <dbReference type="PROSITE" id="PS01180"/>
    </source>
</evidence>
<feature type="domain" description="CUB" evidence="5">
    <location>
        <begin position="425"/>
        <end position="528"/>
    </location>
</feature>
<keyword evidence="6" id="KW-1185">Reference proteome</keyword>
<reference evidence="7" key="1">
    <citation type="submission" date="2025-08" db="UniProtKB">
        <authorList>
            <consortium name="RefSeq"/>
        </authorList>
    </citation>
    <scope>IDENTIFICATION</scope>
    <source>
        <tissue evidence="7">Testes</tissue>
    </source>
</reference>